<evidence type="ECO:0000313" key="2">
    <source>
        <dbReference type="EMBL" id="KAK7502078.1"/>
    </source>
</evidence>
<protein>
    <recommendedName>
        <fullName evidence="4">Secreted protein</fullName>
    </recommendedName>
</protein>
<dbReference type="AlphaFoldDB" id="A0ABD0LSC0"/>
<keyword evidence="1" id="KW-0732">Signal</keyword>
<evidence type="ECO:0008006" key="4">
    <source>
        <dbReference type="Google" id="ProtNLM"/>
    </source>
</evidence>
<dbReference type="EMBL" id="JACVVK020000028">
    <property type="protein sequence ID" value="KAK7502078.1"/>
    <property type="molecule type" value="Genomic_DNA"/>
</dbReference>
<feature type="signal peptide" evidence="1">
    <location>
        <begin position="1"/>
        <end position="23"/>
    </location>
</feature>
<comment type="caution">
    <text evidence="2">The sequence shown here is derived from an EMBL/GenBank/DDBJ whole genome shotgun (WGS) entry which is preliminary data.</text>
</comment>
<sequence>MSASALFWWYMELLTASVCSVLSTQPRSSIFQGSLPDLAGYSLDQWCFPSSSVIFVLGKYLWPSYGSHTSRGSPDGTLDFCEDFRREDLASLV</sequence>
<feature type="chain" id="PRO_5044865423" description="Secreted protein" evidence="1">
    <location>
        <begin position="24"/>
        <end position="93"/>
    </location>
</feature>
<accession>A0ABD0LSC0</accession>
<evidence type="ECO:0000313" key="3">
    <source>
        <dbReference type="Proteomes" id="UP001519460"/>
    </source>
</evidence>
<keyword evidence="3" id="KW-1185">Reference proteome</keyword>
<name>A0ABD0LSC0_9CAEN</name>
<gene>
    <name evidence="2" type="ORF">BaRGS_00006830</name>
</gene>
<evidence type="ECO:0000256" key="1">
    <source>
        <dbReference type="SAM" id="SignalP"/>
    </source>
</evidence>
<proteinExistence type="predicted"/>
<reference evidence="2 3" key="1">
    <citation type="journal article" date="2023" name="Sci. Data">
        <title>Genome assembly of the Korean intertidal mud-creeper Batillaria attramentaria.</title>
        <authorList>
            <person name="Patra A.K."/>
            <person name="Ho P.T."/>
            <person name="Jun S."/>
            <person name="Lee S.J."/>
            <person name="Kim Y."/>
            <person name="Won Y.J."/>
        </authorList>
    </citation>
    <scope>NUCLEOTIDE SEQUENCE [LARGE SCALE GENOMIC DNA]</scope>
    <source>
        <strain evidence="2">Wonlab-2016</strain>
    </source>
</reference>
<dbReference type="Proteomes" id="UP001519460">
    <property type="component" value="Unassembled WGS sequence"/>
</dbReference>
<organism evidence="2 3">
    <name type="scientific">Batillaria attramentaria</name>
    <dbReference type="NCBI Taxonomy" id="370345"/>
    <lineage>
        <taxon>Eukaryota</taxon>
        <taxon>Metazoa</taxon>
        <taxon>Spiralia</taxon>
        <taxon>Lophotrochozoa</taxon>
        <taxon>Mollusca</taxon>
        <taxon>Gastropoda</taxon>
        <taxon>Caenogastropoda</taxon>
        <taxon>Sorbeoconcha</taxon>
        <taxon>Cerithioidea</taxon>
        <taxon>Batillariidae</taxon>
        <taxon>Batillaria</taxon>
    </lineage>
</organism>